<dbReference type="Proteomes" id="UP000540989">
    <property type="component" value="Unassembled WGS sequence"/>
</dbReference>
<feature type="region of interest" description="Disordered" evidence="1">
    <location>
        <begin position="62"/>
        <end position="89"/>
    </location>
</feature>
<proteinExistence type="predicted"/>
<gene>
    <name evidence="2" type="ORF">HDF16_001107</name>
</gene>
<name>A0A7W7ZAX4_9BACT</name>
<dbReference type="AlphaFoldDB" id="A0A7W7ZAX4"/>
<evidence type="ECO:0000256" key="1">
    <source>
        <dbReference type="SAM" id="MobiDB-lite"/>
    </source>
</evidence>
<feature type="compositionally biased region" description="Polar residues" evidence="1">
    <location>
        <begin position="67"/>
        <end position="76"/>
    </location>
</feature>
<evidence type="ECO:0000313" key="3">
    <source>
        <dbReference type="Proteomes" id="UP000540989"/>
    </source>
</evidence>
<sequence length="103" mass="11113">MESKCSAVSIKNGQICTKPDASTSHSSFYCANWEDAIERIGVSKASLSVAVWRKLRLKRPSPLGKSAQLSKPSFGQTGRFEPEEASGAGRLGFSRPIALLDLN</sequence>
<keyword evidence="3" id="KW-1185">Reference proteome</keyword>
<protein>
    <submittedName>
        <fullName evidence="2">Uncharacterized protein</fullName>
    </submittedName>
</protein>
<comment type="caution">
    <text evidence="2">The sequence shown here is derived from an EMBL/GenBank/DDBJ whole genome shotgun (WGS) entry which is preliminary data.</text>
</comment>
<dbReference type="EMBL" id="JACHIP010000002">
    <property type="protein sequence ID" value="MBB5056422.1"/>
    <property type="molecule type" value="Genomic_DNA"/>
</dbReference>
<organism evidence="2 3">
    <name type="scientific">Granulicella aggregans</name>
    <dbReference type="NCBI Taxonomy" id="474949"/>
    <lineage>
        <taxon>Bacteria</taxon>
        <taxon>Pseudomonadati</taxon>
        <taxon>Acidobacteriota</taxon>
        <taxon>Terriglobia</taxon>
        <taxon>Terriglobales</taxon>
        <taxon>Acidobacteriaceae</taxon>
        <taxon>Granulicella</taxon>
    </lineage>
</organism>
<evidence type="ECO:0000313" key="2">
    <source>
        <dbReference type="EMBL" id="MBB5056422.1"/>
    </source>
</evidence>
<reference evidence="2 3" key="1">
    <citation type="submission" date="2020-08" db="EMBL/GenBank/DDBJ databases">
        <title>Genomic Encyclopedia of Type Strains, Phase IV (KMG-V): Genome sequencing to study the core and pangenomes of soil and plant-associated prokaryotes.</title>
        <authorList>
            <person name="Whitman W."/>
        </authorList>
    </citation>
    <scope>NUCLEOTIDE SEQUENCE [LARGE SCALE GENOMIC DNA]</scope>
    <source>
        <strain evidence="2 3">M8UP14</strain>
    </source>
</reference>
<accession>A0A7W7ZAX4</accession>